<comment type="caution">
    <text evidence="1">The sequence shown here is derived from an EMBL/GenBank/DDBJ whole genome shotgun (WGS) entry which is preliminary data.</text>
</comment>
<evidence type="ECO:0000313" key="1">
    <source>
        <dbReference type="EMBL" id="KAG5600497.1"/>
    </source>
</evidence>
<accession>A0A9J5YJI3</accession>
<keyword evidence="2" id="KW-1185">Reference proteome</keyword>
<dbReference type="EMBL" id="JACXVP010000006">
    <property type="protein sequence ID" value="KAG5600497.1"/>
    <property type="molecule type" value="Genomic_DNA"/>
</dbReference>
<evidence type="ECO:0000313" key="2">
    <source>
        <dbReference type="Proteomes" id="UP000824120"/>
    </source>
</evidence>
<gene>
    <name evidence="1" type="ORF">H5410_031867</name>
</gene>
<dbReference type="Proteomes" id="UP000824120">
    <property type="component" value="Chromosome 6"/>
</dbReference>
<reference evidence="1 2" key="1">
    <citation type="submission" date="2020-09" db="EMBL/GenBank/DDBJ databases">
        <title>De no assembly of potato wild relative species, Solanum commersonii.</title>
        <authorList>
            <person name="Cho K."/>
        </authorList>
    </citation>
    <scope>NUCLEOTIDE SEQUENCE [LARGE SCALE GENOMIC DNA]</scope>
    <source>
        <strain evidence="1">LZ3.2</strain>
        <tissue evidence="1">Leaf</tissue>
    </source>
</reference>
<proteinExistence type="predicted"/>
<organism evidence="1 2">
    <name type="scientific">Solanum commersonii</name>
    <name type="common">Commerson's wild potato</name>
    <name type="synonym">Commerson's nightshade</name>
    <dbReference type="NCBI Taxonomy" id="4109"/>
    <lineage>
        <taxon>Eukaryota</taxon>
        <taxon>Viridiplantae</taxon>
        <taxon>Streptophyta</taxon>
        <taxon>Embryophyta</taxon>
        <taxon>Tracheophyta</taxon>
        <taxon>Spermatophyta</taxon>
        <taxon>Magnoliopsida</taxon>
        <taxon>eudicotyledons</taxon>
        <taxon>Gunneridae</taxon>
        <taxon>Pentapetalae</taxon>
        <taxon>asterids</taxon>
        <taxon>lamiids</taxon>
        <taxon>Solanales</taxon>
        <taxon>Solanaceae</taxon>
        <taxon>Solanoideae</taxon>
        <taxon>Solaneae</taxon>
        <taxon>Solanum</taxon>
    </lineage>
</organism>
<dbReference type="AlphaFoldDB" id="A0A9J5YJI3"/>
<sequence>MDHHLWIYNMHYEIGAGLKPVFIDGVRDFIEYTMTLDVFKNNVMIHLYHNGFKPRYFVWIDHGEIDGLNGMFYNSMNII</sequence>
<name>A0A9J5YJI3_SOLCO</name>
<protein>
    <submittedName>
        <fullName evidence="1">Uncharacterized protein</fullName>
    </submittedName>
</protein>